<evidence type="ECO:0000313" key="1">
    <source>
        <dbReference type="EMBL" id="CAB4808736.1"/>
    </source>
</evidence>
<dbReference type="AlphaFoldDB" id="A0A6J6YNG5"/>
<gene>
    <name evidence="1" type="ORF">UFOPK3026_00963</name>
</gene>
<dbReference type="EMBL" id="CAFAAP010000143">
    <property type="protein sequence ID" value="CAB4808736.1"/>
    <property type="molecule type" value="Genomic_DNA"/>
</dbReference>
<reference evidence="1" key="1">
    <citation type="submission" date="2020-05" db="EMBL/GenBank/DDBJ databases">
        <authorList>
            <person name="Chiriac C."/>
            <person name="Salcher M."/>
            <person name="Ghai R."/>
            <person name="Kavagutti S V."/>
        </authorList>
    </citation>
    <scope>NUCLEOTIDE SEQUENCE</scope>
</reference>
<organism evidence="1">
    <name type="scientific">freshwater metagenome</name>
    <dbReference type="NCBI Taxonomy" id="449393"/>
    <lineage>
        <taxon>unclassified sequences</taxon>
        <taxon>metagenomes</taxon>
        <taxon>ecological metagenomes</taxon>
    </lineage>
</organism>
<accession>A0A6J6YNG5</accession>
<protein>
    <submittedName>
        <fullName evidence="1">Unannotated protein</fullName>
    </submittedName>
</protein>
<name>A0A6J6YNG5_9ZZZZ</name>
<proteinExistence type="predicted"/>
<sequence length="35" mass="3738">MTIARVFGEIAACIFSAVASYVPNSQSMKTGINLF</sequence>